<comment type="caution">
    <text evidence="19">The sequence shown here is derived from an EMBL/GenBank/DDBJ whole genome shotgun (WGS) entry which is preliminary data.</text>
</comment>
<evidence type="ECO:0000256" key="9">
    <source>
        <dbReference type="ARBA" id="ARBA00023012"/>
    </source>
</evidence>
<feature type="domain" description="Response regulatory" evidence="17">
    <location>
        <begin position="360"/>
        <end position="479"/>
    </location>
</feature>
<feature type="modified residue" description="Phosphohistidine" evidence="12">
    <location>
        <position position="549"/>
    </location>
</feature>
<dbReference type="GO" id="GO:0005524">
    <property type="term" value="F:ATP binding"/>
    <property type="evidence" value="ECO:0007669"/>
    <property type="project" value="UniProtKB-UniRule"/>
</dbReference>
<dbReference type="CDD" id="cd16922">
    <property type="entry name" value="HATPase_EvgS-ArcB-TorS-like"/>
    <property type="match status" value="1"/>
</dbReference>
<evidence type="ECO:0000256" key="1">
    <source>
        <dbReference type="ARBA" id="ARBA00000085"/>
    </source>
</evidence>
<keyword evidence="11" id="KW-0804">Transcription</keyword>
<evidence type="ECO:0000313" key="19">
    <source>
        <dbReference type="EMBL" id="OOF35603.1"/>
    </source>
</evidence>
<evidence type="ECO:0000256" key="15">
    <source>
        <dbReference type="SAM" id="Phobius"/>
    </source>
</evidence>
<evidence type="ECO:0000256" key="11">
    <source>
        <dbReference type="PIRNR" id="PIRNR003182"/>
    </source>
</evidence>
<dbReference type="Gene3D" id="3.30.565.10">
    <property type="entry name" value="Histidine kinase-like ATPase, C-terminal domain"/>
    <property type="match status" value="1"/>
</dbReference>
<dbReference type="FunFam" id="3.30.565.10:FF:000010">
    <property type="entry name" value="Sensor histidine kinase RcsC"/>
    <property type="match status" value="1"/>
</dbReference>
<evidence type="ECO:0000259" key="18">
    <source>
        <dbReference type="PROSITE" id="PS50894"/>
    </source>
</evidence>
<dbReference type="InterPro" id="IPR036890">
    <property type="entry name" value="HATPase_C_sf"/>
</dbReference>
<dbReference type="RefSeq" id="WP_077428219.1">
    <property type="nucleotide sequence ID" value="NZ_MLHH01000029.1"/>
</dbReference>
<dbReference type="PROSITE" id="PS50894">
    <property type="entry name" value="HPT"/>
    <property type="match status" value="1"/>
</dbReference>
<feature type="modified residue" description="4-aspartylphosphate" evidence="13">
    <location>
        <position position="409"/>
    </location>
</feature>
<evidence type="ECO:0000256" key="12">
    <source>
        <dbReference type="PROSITE-ProRule" id="PRU00110"/>
    </source>
</evidence>
<dbReference type="Gene3D" id="1.20.120.160">
    <property type="entry name" value="HPT domain"/>
    <property type="match status" value="1"/>
</dbReference>
<dbReference type="Pfam" id="PF00072">
    <property type="entry name" value="Response_reg"/>
    <property type="match status" value="1"/>
</dbReference>
<evidence type="ECO:0000256" key="10">
    <source>
        <dbReference type="ARBA" id="ARBA00023136"/>
    </source>
</evidence>
<keyword evidence="7 11" id="KW-0067">ATP-binding</keyword>
<dbReference type="PANTHER" id="PTHR45339">
    <property type="entry name" value="HYBRID SIGNAL TRANSDUCTION HISTIDINE KINASE J"/>
    <property type="match status" value="1"/>
</dbReference>
<evidence type="ECO:0000256" key="6">
    <source>
        <dbReference type="ARBA" id="ARBA00022741"/>
    </source>
</evidence>
<organism evidence="19 20">
    <name type="scientific">Rodentibacter heidelbergensis</name>
    <dbReference type="NCBI Taxonomy" id="1908258"/>
    <lineage>
        <taxon>Bacteria</taxon>
        <taxon>Pseudomonadati</taxon>
        <taxon>Pseudomonadota</taxon>
        <taxon>Gammaproteobacteria</taxon>
        <taxon>Pasteurellales</taxon>
        <taxon>Pasteurellaceae</taxon>
        <taxon>Rodentibacter</taxon>
    </lineage>
</organism>
<dbReference type="PROSITE" id="PS50110">
    <property type="entry name" value="RESPONSE_REGULATORY"/>
    <property type="match status" value="1"/>
</dbReference>
<evidence type="ECO:0000259" key="17">
    <source>
        <dbReference type="PROSITE" id="PS50110"/>
    </source>
</evidence>
<dbReference type="OrthoDB" id="9770795at2"/>
<comment type="subcellular location">
    <subcellularLocation>
        <location evidence="11">Cell inner membrane</location>
        <topology evidence="11">Multi-pass membrane protein</topology>
    </subcellularLocation>
    <subcellularLocation>
        <location evidence="2">Cell membrane</location>
        <topology evidence="2">Multi-pass membrane protein</topology>
    </subcellularLocation>
</comment>
<sequence length="606" mass="69003">MKYLKRLAQRYIDWLIRLGRVKFSLLGVFLLAIFALVLQMLLSSLIAVDIYWIGIARSIIFGIISAPFIIYFFAVLIERLEASRSQLSRSVTELKKEVSERKQTEQKLSIALENLEKIHRDKSNLMETISHELRTPLNGIIGLSRILLDGDLTAEQRSYLKTINVSAINLGNIFSDIIDLNKLDTNRLELNLKPTNLHALLTDIQNFAVLMTAPKQLKFSLDITSDLPELLYLDSARLSQILWNLIVNAVKFTEKGEVKLSVSAQGEGHYHFRVSDTGRGIPQSEWDNIFKMYYQLKENSNRFSGSGIGLAISKNLALLMNGDLEVESQIGKGSTFHLTIKAEEANSVENQHFSQPLNLSVLLVEDIELNVIVAKSVLERLGHHVDVAMTGKEAIQLFERNFYDIVLLDIKLPDMSGFEIAAYLRQKYEEGIYDFLPPIVAFTASIMQNEKEYLEKGMDAVLRKPLALNELKQCFYHFFSDENRVNEEEPSLSCSLNTELIDLLGKSQTKENLALFKQVMPSYLKQLNDAFNDYLNEPSLQKEVVDIAHKIKGAAGSVGLVQLQQLAEKIQNNQSTEWKEKIENWVNELNHCWKANVEKLEDYLNL</sequence>
<dbReference type="InterPro" id="IPR005467">
    <property type="entry name" value="His_kinase_dom"/>
</dbReference>
<keyword evidence="14" id="KW-0175">Coiled coil</keyword>
<gene>
    <name evidence="19" type="ORF">BKK48_09500</name>
</gene>
<dbReference type="InterPro" id="IPR014409">
    <property type="entry name" value="Sig_transdc_His_kin_hyb_ArcB"/>
</dbReference>
<dbReference type="SMART" id="SM00388">
    <property type="entry name" value="HisKA"/>
    <property type="match status" value="1"/>
</dbReference>
<keyword evidence="11" id="KW-0805">Transcription regulation</keyword>
<dbReference type="Gene3D" id="3.40.50.2300">
    <property type="match status" value="1"/>
</dbReference>
<dbReference type="SUPFAM" id="SSF47384">
    <property type="entry name" value="Homodimeric domain of signal transducing histidine kinase"/>
    <property type="match status" value="1"/>
</dbReference>
<feature type="domain" description="Histidine kinase" evidence="16">
    <location>
        <begin position="128"/>
        <end position="344"/>
    </location>
</feature>
<keyword evidence="11" id="KW-0808">Transferase</keyword>
<feature type="transmembrane region" description="Helical" evidence="15">
    <location>
        <begin position="54"/>
        <end position="77"/>
    </location>
</feature>
<evidence type="ECO:0000256" key="5">
    <source>
        <dbReference type="ARBA" id="ARBA00022692"/>
    </source>
</evidence>
<dbReference type="InterPro" id="IPR036641">
    <property type="entry name" value="HPT_dom_sf"/>
</dbReference>
<dbReference type="SUPFAM" id="SSF47226">
    <property type="entry name" value="Histidine-containing phosphotransfer domain, HPT domain"/>
    <property type="match status" value="1"/>
</dbReference>
<evidence type="ECO:0000259" key="16">
    <source>
        <dbReference type="PROSITE" id="PS50109"/>
    </source>
</evidence>
<keyword evidence="20" id="KW-1185">Reference proteome</keyword>
<dbReference type="SMART" id="SM00387">
    <property type="entry name" value="HATPase_c"/>
    <property type="match status" value="1"/>
</dbReference>
<feature type="coiled-coil region" evidence="14">
    <location>
        <begin position="77"/>
        <end position="121"/>
    </location>
</feature>
<evidence type="ECO:0000256" key="13">
    <source>
        <dbReference type="PROSITE-ProRule" id="PRU00169"/>
    </source>
</evidence>
<protein>
    <recommendedName>
        <fullName evidence="11">Aerobic respiration control sensor protein</fullName>
        <ecNumber evidence="11">2.7.13.3</ecNumber>
    </recommendedName>
</protein>
<feature type="transmembrane region" description="Helical" evidence="15">
    <location>
        <begin position="21"/>
        <end position="42"/>
    </location>
</feature>
<dbReference type="GO" id="GO:0000155">
    <property type="term" value="F:phosphorelay sensor kinase activity"/>
    <property type="evidence" value="ECO:0007669"/>
    <property type="project" value="UniProtKB-UniRule"/>
</dbReference>
<dbReference type="AlphaFoldDB" id="A0A1V3I791"/>
<reference evidence="19 20" key="1">
    <citation type="submission" date="2016-10" db="EMBL/GenBank/DDBJ databases">
        <title>Rodentibacter gen. nov. and new species.</title>
        <authorList>
            <person name="Christensen H."/>
        </authorList>
    </citation>
    <scope>NUCLEOTIDE SEQUENCE [LARGE SCALE GENOMIC DNA]</scope>
    <source>
        <strain evidence="19 20">Ac69</strain>
    </source>
</reference>
<keyword evidence="3 11" id="KW-1003">Cell membrane</keyword>
<keyword evidence="8 15" id="KW-1133">Transmembrane helix</keyword>
<dbReference type="Gene3D" id="1.10.287.970">
    <property type="entry name" value="His Kinase A (phosphoacceptor) domain"/>
    <property type="match status" value="1"/>
</dbReference>
<dbReference type="GO" id="GO:0005886">
    <property type="term" value="C:plasma membrane"/>
    <property type="evidence" value="ECO:0007669"/>
    <property type="project" value="UniProtKB-SubCell"/>
</dbReference>
<evidence type="ECO:0000256" key="7">
    <source>
        <dbReference type="ARBA" id="ARBA00022840"/>
    </source>
</evidence>
<keyword evidence="4 13" id="KW-0597">Phosphoprotein</keyword>
<keyword evidence="10 11" id="KW-0472">Membrane</keyword>
<dbReference type="InterPro" id="IPR003661">
    <property type="entry name" value="HisK_dim/P_dom"/>
</dbReference>
<dbReference type="CDD" id="cd00082">
    <property type="entry name" value="HisKA"/>
    <property type="match status" value="1"/>
</dbReference>
<dbReference type="SUPFAM" id="SSF55874">
    <property type="entry name" value="ATPase domain of HSP90 chaperone/DNA topoisomerase II/histidine kinase"/>
    <property type="match status" value="1"/>
</dbReference>
<evidence type="ECO:0000256" key="4">
    <source>
        <dbReference type="ARBA" id="ARBA00022553"/>
    </source>
</evidence>
<dbReference type="InterPro" id="IPR004358">
    <property type="entry name" value="Sig_transdc_His_kin-like_C"/>
</dbReference>
<feature type="domain" description="HPt" evidence="18">
    <location>
        <begin position="505"/>
        <end position="603"/>
    </location>
</feature>
<dbReference type="Pfam" id="PF02518">
    <property type="entry name" value="HATPase_c"/>
    <property type="match status" value="1"/>
</dbReference>
<dbReference type="Proteomes" id="UP000189437">
    <property type="component" value="Unassembled WGS sequence"/>
</dbReference>
<dbReference type="CDD" id="cd00088">
    <property type="entry name" value="HPT"/>
    <property type="match status" value="1"/>
</dbReference>
<dbReference type="SMART" id="SM00073">
    <property type="entry name" value="HPT"/>
    <property type="match status" value="1"/>
</dbReference>
<dbReference type="Pfam" id="PF00512">
    <property type="entry name" value="HisKA"/>
    <property type="match status" value="1"/>
</dbReference>
<evidence type="ECO:0000256" key="14">
    <source>
        <dbReference type="SAM" id="Coils"/>
    </source>
</evidence>
<dbReference type="PANTHER" id="PTHR45339:SF1">
    <property type="entry name" value="HYBRID SIGNAL TRANSDUCTION HISTIDINE KINASE J"/>
    <property type="match status" value="1"/>
</dbReference>
<dbReference type="InterPro" id="IPR036097">
    <property type="entry name" value="HisK_dim/P_sf"/>
</dbReference>
<dbReference type="Pfam" id="PF18415">
    <property type="entry name" value="HKR_ArcB_TM"/>
    <property type="match status" value="1"/>
</dbReference>
<dbReference type="EMBL" id="MLHH01000029">
    <property type="protein sequence ID" value="OOF35603.1"/>
    <property type="molecule type" value="Genomic_DNA"/>
</dbReference>
<evidence type="ECO:0000256" key="2">
    <source>
        <dbReference type="ARBA" id="ARBA00004651"/>
    </source>
</evidence>
<dbReference type="Gene3D" id="1.10.287.130">
    <property type="match status" value="1"/>
</dbReference>
<dbReference type="EC" id="2.7.13.3" evidence="11"/>
<dbReference type="Pfam" id="PF01627">
    <property type="entry name" value="Hpt"/>
    <property type="match status" value="1"/>
</dbReference>
<accession>A0A1V3I791</accession>
<dbReference type="InterPro" id="IPR001789">
    <property type="entry name" value="Sig_transdc_resp-reg_receiver"/>
</dbReference>
<proteinExistence type="predicted"/>
<dbReference type="InterPro" id="IPR011006">
    <property type="entry name" value="CheY-like_superfamily"/>
</dbReference>
<dbReference type="PROSITE" id="PS50109">
    <property type="entry name" value="HIS_KIN"/>
    <property type="match status" value="1"/>
</dbReference>
<keyword evidence="11 19" id="KW-0418">Kinase</keyword>
<evidence type="ECO:0000256" key="3">
    <source>
        <dbReference type="ARBA" id="ARBA00022475"/>
    </source>
</evidence>
<dbReference type="PIRSF" id="PIRSF003182">
    <property type="entry name" value="ArcB"/>
    <property type="match status" value="1"/>
</dbReference>
<dbReference type="PRINTS" id="PR00344">
    <property type="entry name" value="BCTRLSENSOR"/>
</dbReference>
<keyword evidence="11" id="KW-0997">Cell inner membrane</keyword>
<dbReference type="SUPFAM" id="SSF52172">
    <property type="entry name" value="CheY-like"/>
    <property type="match status" value="1"/>
</dbReference>
<name>A0A1V3I791_9PAST</name>
<evidence type="ECO:0000313" key="20">
    <source>
        <dbReference type="Proteomes" id="UP000189437"/>
    </source>
</evidence>
<comment type="catalytic activity">
    <reaction evidence="1 11">
        <text>ATP + protein L-histidine = ADP + protein N-phospho-L-histidine.</text>
        <dbReference type="EC" id="2.7.13.3"/>
    </reaction>
</comment>
<dbReference type="InterPro" id="IPR008207">
    <property type="entry name" value="Sig_transdc_His_kin_Hpt_dom"/>
</dbReference>
<keyword evidence="9 11" id="KW-0902">Two-component regulatory system</keyword>
<dbReference type="CDD" id="cd17546">
    <property type="entry name" value="REC_hyHK_CKI1_RcsC-like"/>
    <property type="match status" value="1"/>
</dbReference>
<keyword evidence="5 15" id="KW-0812">Transmembrane</keyword>
<dbReference type="STRING" id="1908258.BKK48_09500"/>
<keyword evidence="6 11" id="KW-0547">Nucleotide-binding</keyword>
<dbReference type="InterPro" id="IPR040642">
    <property type="entry name" value="HKR_ArcB_TM"/>
</dbReference>
<dbReference type="InterPro" id="IPR003594">
    <property type="entry name" value="HATPase_dom"/>
</dbReference>
<evidence type="ECO:0000256" key="8">
    <source>
        <dbReference type="ARBA" id="ARBA00022989"/>
    </source>
</evidence>
<dbReference type="InterPro" id="IPR027460">
    <property type="entry name" value="ArcB_TM_sf"/>
</dbReference>
<dbReference type="SMART" id="SM00448">
    <property type="entry name" value="REC"/>
    <property type="match status" value="1"/>
</dbReference>